<dbReference type="InterPro" id="IPR010627">
    <property type="entry name" value="Prepilin_pept_A24_N"/>
</dbReference>
<evidence type="ECO:0000256" key="3">
    <source>
        <dbReference type="ARBA" id="ARBA00022475"/>
    </source>
</evidence>
<organism evidence="10 11">
    <name type="scientific">Alterirhizorhabdus solaris</name>
    <dbReference type="NCBI Taxonomy" id="2529389"/>
    <lineage>
        <taxon>Bacteria</taxon>
        <taxon>Pseudomonadati</taxon>
        <taxon>Pseudomonadota</taxon>
        <taxon>Alphaproteobacteria</taxon>
        <taxon>Sphingomonadales</taxon>
        <taxon>Rhizorhabdaceae</taxon>
        <taxon>Alterirhizorhabdus</taxon>
    </lineage>
</organism>
<evidence type="ECO:0000313" key="11">
    <source>
        <dbReference type="Proteomes" id="UP000318681"/>
    </source>
</evidence>
<dbReference type="GO" id="GO:0004190">
    <property type="term" value="F:aspartic-type endopeptidase activity"/>
    <property type="evidence" value="ECO:0007669"/>
    <property type="project" value="InterPro"/>
</dbReference>
<feature type="transmembrane region" description="Helical" evidence="7">
    <location>
        <begin position="133"/>
        <end position="153"/>
    </location>
</feature>
<feature type="domain" description="Prepilin type IV endopeptidase peptidase" evidence="8">
    <location>
        <begin position="113"/>
        <end position="167"/>
    </location>
</feature>
<name>A0A558QZH8_9SPHN</name>
<dbReference type="EMBL" id="VNIM01000064">
    <property type="protein sequence ID" value="TVV72467.1"/>
    <property type="molecule type" value="Genomic_DNA"/>
</dbReference>
<comment type="subcellular location">
    <subcellularLocation>
        <location evidence="1">Cell membrane</location>
        <topology evidence="1">Multi-pass membrane protein</topology>
    </subcellularLocation>
</comment>
<reference evidence="10 11" key="1">
    <citation type="submission" date="2019-07" db="EMBL/GenBank/DDBJ databases">
        <title>Sphingomonas solaris sp. nov., isolated from a solar panel from Boston, Massachusetts.</title>
        <authorList>
            <person name="Tanner K."/>
            <person name="Pascual J."/>
            <person name="Mancuso C."/>
            <person name="Pereto J."/>
            <person name="Khalil A."/>
            <person name="Vilanova C."/>
        </authorList>
    </citation>
    <scope>NUCLEOTIDE SEQUENCE [LARGE SCALE GENOMIC DNA]</scope>
    <source>
        <strain evidence="10 11">R4DWN</strain>
    </source>
</reference>
<evidence type="ECO:0000256" key="2">
    <source>
        <dbReference type="ARBA" id="ARBA00005801"/>
    </source>
</evidence>
<keyword evidence="5 7" id="KW-1133">Transmembrane helix</keyword>
<dbReference type="Proteomes" id="UP000318681">
    <property type="component" value="Unassembled WGS sequence"/>
</dbReference>
<dbReference type="RefSeq" id="WP_145153404.1">
    <property type="nucleotide sequence ID" value="NZ_VNIM01000064.1"/>
</dbReference>
<keyword evidence="4 7" id="KW-0812">Transmembrane</keyword>
<dbReference type="InterPro" id="IPR000045">
    <property type="entry name" value="Prepilin_IV_endopep_pep"/>
</dbReference>
<gene>
    <name evidence="10" type="ORF">FOY91_14460</name>
</gene>
<evidence type="ECO:0000313" key="10">
    <source>
        <dbReference type="EMBL" id="TVV72467.1"/>
    </source>
</evidence>
<evidence type="ECO:0000256" key="7">
    <source>
        <dbReference type="SAM" id="Phobius"/>
    </source>
</evidence>
<evidence type="ECO:0000259" key="8">
    <source>
        <dbReference type="Pfam" id="PF01478"/>
    </source>
</evidence>
<comment type="similarity">
    <text evidence="2">Belongs to the peptidase A24 family.</text>
</comment>
<evidence type="ECO:0000256" key="6">
    <source>
        <dbReference type="ARBA" id="ARBA00023136"/>
    </source>
</evidence>
<dbReference type="AlphaFoldDB" id="A0A558QZH8"/>
<dbReference type="PANTHER" id="PTHR30487:SF0">
    <property type="entry name" value="PREPILIN LEADER PEPTIDASE_N-METHYLTRANSFERASE-RELATED"/>
    <property type="match status" value="1"/>
</dbReference>
<sequence>MTPWSGLAPAWGWALAGAVLGAIVGSYLATIVVRWPRGEAARGRSRCDGCDRVLRPLELVPLFSFVVARGRCGACGGRIDRRHPAIEALAAVVGAAAFGLAPGPAGLAGAMAGWLLIALAALDLDHFWLPDRLTATLAALGLATGLAGVLPALPDRLIGGAAGFLMLA</sequence>
<dbReference type="OrthoDB" id="9789291at2"/>
<feature type="non-terminal residue" evidence="10">
    <location>
        <position position="168"/>
    </location>
</feature>
<dbReference type="Pfam" id="PF01478">
    <property type="entry name" value="Peptidase_A24"/>
    <property type="match status" value="1"/>
</dbReference>
<protein>
    <submittedName>
        <fullName evidence="10">Prepilin peptidase</fullName>
    </submittedName>
</protein>
<comment type="caution">
    <text evidence="10">The sequence shown here is derived from an EMBL/GenBank/DDBJ whole genome shotgun (WGS) entry which is preliminary data.</text>
</comment>
<dbReference type="Pfam" id="PF06750">
    <property type="entry name" value="A24_N_bact"/>
    <property type="match status" value="1"/>
</dbReference>
<dbReference type="InterPro" id="IPR050882">
    <property type="entry name" value="Prepilin_peptidase/N-MTase"/>
</dbReference>
<dbReference type="PANTHER" id="PTHR30487">
    <property type="entry name" value="TYPE 4 PREPILIN-LIKE PROTEINS LEADER PEPTIDE-PROCESSING ENZYME"/>
    <property type="match status" value="1"/>
</dbReference>
<evidence type="ECO:0000256" key="5">
    <source>
        <dbReference type="ARBA" id="ARBA00022989"/>
    </source>
</evidence>
<dbReference type="GO" id="GO:0006465">
    <property type="term" value="P:signal peptide processing"/>
    <property type="evidence" value="ECO:0007669"/>
    <property type="project" value="TreeGrafter"/>
</dbReference>
<keyword evidence="6 7" id="KW-0472">Membrane</keyword>
<feature type="transmembrane region" description="Helical" evidence="7">
    <location>
        <begin position="88"/>
        <end position="121"/>
    </location>
</feature>
<keyword evidence="11" id="KW-1185">Reference proteome</keyword>
<dbReference type="GO" id="GO:0005886">
    <property type="term" value="C:plasma membrane"/>
    <property type="evidence" value="ECO:0007669"/>
    <property type="project" value="UniProtKB-SubCell"/>
</dbReference>
<feature type="domain" description="Prepilin peptidase A24 N-terminal" evidence="9">
    <location>
        <begin position="19"/>
        <end position="97"/>
    </location>
</feature>
<feature type="transmembrane region" description="Helical" evidence="7">
    <location>
        <begin position="12"/>
        <end position="35"/>
    </location>
</feature>
<keyword evidence="3" id="KW-1003">Cell membrane</keyword>
<evidence type="ECO:0000256" key="4">
    <source>
        <dbReference type="ARBA" id="ARBA00022692"/>
    </source>
</evidence>
<evidence type="ECO:0000259" key="9">
    <source>
        <dbReference type="Pfam" id="PF06750"/>
    </source>
</evidence>
<accession>A0A558QZH8</accession>
<proteinExistence type="inferred from homology"/>
<evidence type="ECO:0000256" key="1">
    <source>
        <dbReference type="ARBA" id="ARBA00004651"/>
    </source>
</evidence>